<evidence type="ECO:0000313" key="2">
    <source>
        <dbReference type="EMBL" id="QGY02330.1"/>
    </source>
</evidence>
<dbReference type="InterPro" id="IPR011049">
    <property type="entry name" value="Serralysin-like_metalloprot_C"/>
</dbReference>
<name>A0A6B9FIE6_9HYPH</name>
<feature type="domain" description="Trimeric autotransporter adhesin YadA-like head" evidence="1">
    <location>
        <begin position="254"/>
        <end position="278"/>
    </location>
</feature>
<reference evidence="2 3" key="2">
    <citation type="journal article" date="2013" name="Genome Announc.">
        <title>Draft Genome Sequence of Methylobacterium mesophilicum Strain SR1.6/6, Isolated from Citrus sinensis.</title>
        <authorList>
            <person name="Marinho Almeida D."/>
            <person name="Dini-Andreote F."/>
            <person name="Camargo Neves A.A."/>
            <person name="Juca Ramos R.T."/>
            <person name="Andreote F.D."/>
            <person name="Carneiro A.R."/>
            <person name="Oliveira de Souza Lima A."/>
            <person name="Caracciolo Gomes de Sa P.H."/>
            <person name="Ribeiro Barbosa M.S."/>
            <person name="Araujo W.L."/>
            <person name="Silva A."/>
        </authorList>
    </citation>
    <scope>NUCLEOTIDE SEQUENCE [LARGE SCALE GENOMIC DNA]</scope>
    <source>
        <strain evidence="2 3">SR1.6/6</strain>
    </source>
</reference>
<dbReference type="SUPFAM" id="SSF54523">
    <property type="entry name" value="Pili subunits"/>
    <property type="match status" value="1"/>
</dbReference>
<organism evidence="2 3">
    <name type="scientific">Methylobacterium mesophilicum SR1.6/6</name>
    <dbReference type="NCBI Taxonomy" id="908290"/>
    <lineage>
        <taxon>Bacteria</taxon>
        <taxon>Pseudomonadati</taxon>
        <taxon>Pseudomonadota</taxon>
        <taxon>Alphaproteobacteria</taxon>
        <taxon>Hyphomicrobiales</taxon>
        <taxon>Methylobacteriaceae</taxon>
        <taxon>Methylobacterium</taxon>
    </lineage>
</organism>
<dbReference type="Pfam" id="PF05658">
    <property type="entry name" value="YadA_head"/>
    <property type="match status" value="3"/>
</dbReference>
<reference evidence="2 3" key="1">
    <citation type="journal article" date="2012" name="Genet. Mol. Biol.">
        <title>Analysis of 16S rRNA and mxaF genes revealing insights into Methylobacterium niche-specific plant association.</title>
        <authorList>
            <person name="Dourado M.N."/>
            <person name="Andreote F.D."/>
            <person name="Dini-Andreote F."/>
            <person name="Conti R."/>
            <person name="Araujo J.M."/>
            <person name="Araujo W.L."/>
        </authorList>
    </citation>
    <scope>NUCLEOTIDE SEQUENCE [LARGE SCALE GENOMIC DNA]</scope>
    <source>
        <strain evidence="2 3">SR1.6/6</strain>
    </source>
</reference>
<dbReference type="KEGG" id="mmes:MMSR116_10910"/>
<feature type="domain" description="Trimeric autotransporter adhesin YadA-like head" evidence="1">
    <location>
        <begin position="282"/>
        <end position="308"/>
    </location>
</feature>
<dbReference type="OrthoDB" id="6656789at2"/>
<dbReference type="InterPro" id="IPR045584">
    <property type="entry name" value="Pilin-like"/>
</dbReference>
<evidence type="ECO:0000259" key="1">
    <source>
        <dbReference type="Pfam" id="PF05658"/>
    </source>
</evidence>
<dbReference type="GO" id="GO:0019867">
    <property type="term" value="C:outer membrane"/>
    <property type="evidence" value="ECO:0007669"/>
    <property type="project" value="InterPro"/>
</dbReference>
<dbReference type="EMBL" id="CP043538">
    <property type="protein sequence ID" value="QGY02330.1"/>
    <property type="molecule type" value="Genomic_DNA"/>
</dbReference>
<proteinExistence type="predicted"/>
<evidence type="ECO:0000313" key="3">
    <source>
        <dbReference type="Proteomes" id="UP000012488"/>
    </source>
</evidence>
<accession>A0A6B9FIE6</accession>
<dbReference type="InterPro" id="IPR008640">
    <property type="entry name" value="Adhesin_Head_dom"/>
</dbReference>
<dbReference type="Gene3D" id="2.150.10.10">
    <property type="entry name" value="Serralysin-like metalloprotease, C-terminal"/>
    <property type="match status" value="1"/>
</dbReference>
<feature type="domain" description="Trimeric autotransporter adhesin YadA-like head" evidence="1">
    <location>
        <begin position="226"/>
        <end position="251"/>
    </location>
</feature>
<dbReference type="SUPFAM" id="SSF101967">
    <property type="entry name" value="Adhesin YadA, collagen-binding domain"/>
    <property type="match status" value="1"/>
</dbReference>
<dbReference type="Gene3D" id="3.30.1300.30">
    <property type="entry name" value="GSPII I/J protein-like"/>
    <property type="match status" value="1"/>
</dbReference>
<protein>
    <recommendedName>
        <fullName evidence="1">Trimeric autotransporter adhesin YadA-like head domain-containing protein</fullName>
    </recommendedName>
</protein>
<sequence length="489" mass="45590">MREVAIALMEASTRKKRPIRPLRAAAYLVCTGLSGGLFTSPAQAQLLRGTLDTSGGGILGTGLGISTSAPGSGLLGTGLQVSTGGTGLLGTGLGLGTTAPGSGVLGTGLQVGTSGTGVLGTGLLVGTTGPGDGLLGTGLTLGTAGTGGGCGTCGGGGTGGGGTGGGQNVFILTGNVTQSQGQTVVSDLRLTSFSEISGVAANNTSGQAGPSATGGDALAVGYGASASGTAATAVGTGASASNTGSVALGYAAAAQGVGSTAIGTASAALGDGSTALGFAAGATGSGSTAIGAAASAAGNSSVALGNGAGADQGNAIAIGANVKTTRAGQVAIGNAGNTYTLAGIASQASAAAQSGPTNFVTTDANGNLAASAYGPSTIAGLGSRIDSVQSQVNNLEAKTDAVQRYAIQTRKEARQGVAMAIAMATAPMPSAPGKTTWATNGATYRGEWAGGVAIAHRLPTCCVPIAVTAGVAYGGDNALGARAGLAGEF</sequence>
<dbReference type="AlphaFoldDB" id="A0A6B9FIE6"/>
<dbReference type="Proteomes" id="UP000012488">
    <property type="component" value="Chromosome"/>
</dbReference>
<gene>
    <name evidence="2" type="ORF">MMSR116_10910</name>
</gene>